<dbReference type="PIRSF" id="PIRSF001467">
    <property type="entry name" value="Peptidylpro_ismrse"/>
    <property type="match status" value="1"/>
</dbReference>
<dbReference type="InterPro" id="IPR002130">
    <property type="entry name" value="Cyclophilin-type_PPIase_dom"/>
</dbReference>
<dbReference type="PROSITE" id="PS00170">
    <property type="entry name" value="CSA_PPIASE_1"/>
    <property type="match status" value="1"/>
</dbReference>
<accession>A0A2S6EXQ6</accession>
<dbReference type="Gene3D" id="2.40.100.10">
    <property type="entry name" value="Cyclophilin-like"/>
    <property type="match status" value="1"/>
</dbReference>
<reference evidence="6 7" key="1">
    <citation type="submission" date="2018-02" db="EMBL/GenBank/DDBJ databases">
        <title>Draft genome sequences of four Legionella pneumophila clinical strains isolated in Ontario.</title>
        <authorList>
            <person name="Fortuna A."/>
            <person name="Ramnarine R."/>
            <person name="Li A."/>
            <person name="Frantz C."/>
            <person name="Mallo G."/>
        </authorList>
    </citation>
    <scope>NUCLEOTIDE SEQUENCE [LARGE SCALE GENOMIC DNA]</scope>
    <source>
        <strain evidence="6 7">LG61</strain>
    </source>
</reference>
<comment type="function">
    <text evidence="1 5">PPIases accelerate the folding of proteins. It catalyzes the cis-trans isomerization of proline imidic peptide bonds in oligopeptides.</text>
</comment>
<evidence type="ECO:0000256" key="5">
    <source>
        <dbReference type="RuleBase" id="RU363019"/>
    </source>
</evidence>
<dbReference type="InterPro" id="IPR044666">
    <property type="entry name" value="Cyclophilin_A-like"/>
</dbReference>
<dbReference type="Pfam" id="PF00160">
    <property type="entry name" value="Pro_isomerase"/>
    <property type="match status" value="1"/>
</dbReference>
<dbReference type="AlphaFoldDB" id="A0A2S6EXQ6"/>
<keyword evidence="4 5" id="KW-0413">Isomerase</keyword>
<organism evidence="6 7">
    <name type="scientific">Legionella pneumophila</name>
    <dbReference type="NCBI Taxonomy" id="446"/>
    <lineage>
        <taxon>Bacteria</taxon>
        <taxon>Pseudomonadati</taxon>
        <taxon>Pseudomonadota</taxon>
        <taxon>Gammaproteobacteria</taxon>
        <taxon>Legionellales</taxon>
        <taxon>Legionellaceae</taxon>
        <taxon>Legionella</taxon>
    </lineage>
</organism>
<dbReference type="PRINTS" id="PR00153">
    <property type="entry name" value="CSAPPISMRASE"/>
</dbReference>
<sequence>MKKIICLLSSLLLTAGIMSAHAETAIIKTSAGNITCELFTKEAPNTVANFVGLATGTKEFKDVKTGEMVKRPFYNGLTFHRVIAGFMIQGGDPLGNGTGGPGYTFDNENTNASFNKPGVLAMANAGPNTNGSQFFITVAPTPELQGSYNVFGQVISGQEVVDKISKMPTDPQDKPITPVVIENIIIQK</sequence>
<name>A0A2S6EXQ6_LEGPN</name>
<gene>
    <name evidence="6" type="ORF">C3928_09990</name>
</gene>
<evidence type="ECO:0000256" key="4">
    <source>
        <dbReference type="ARBA" id="ARBA00023235"/>
    </source>
</evidence>
<feature type="chain" id="PRO_5043057020" description="Peptidyl-prolyl cis-trans isomerase" evidence="5">
    <location>
        <begin position="23"/>
        <end position="188"/>
    </location>
</feature>
<evidence type="ECO:0000256" key="3">
    <source>
        <dbReference type="ARBA" id="ARBA00023110"/>
    </source>
</evidence>
<comment type="similarity">
    <text evidence="2 5">Belongs to the cyclophilin-type PPIase family.</text>
</comment>
<dbReference type="Proteomes" id="UP000239239">
    <property type="component" value="Unassembled WGS sequence"/>
</dbReference>
<dbReference type="InterPro" id="IPR020892">
    <property type="entry name" value="Cyclophilin-type_PPIase_CS"/>
</dbReference>
<dbReference type="EMBL" id="PQWY01000015">
    <property type="protein sequence ID" value="PPK29960.1"/>
    <property type="molecule type" value="Genomic_DNA"/>
</dbReference>
<dbReference type="RefSeq" id="WP_027229163.1">
    <property type="nucleotide sequence ID" value="NZ_CP017601.1"/>
</dbReference>
<dbReference type="PANTHER" id="PTHR45625:SF4">
    <property type="entry name" value="PEPTIDYLPROLYL ISOMERASE DOMAIN AND WD REPEAT-CONTAINING PROTEIN 1"/>
    <property type="match status" value="1"/>
</dbReference>
<dbReference type="InterPro" id="IPR029000">
    <property type="entry name" value="Cyclophilin-like_dom_sf"/>
</dbReference>
<evidence type="ECO:0000256" key="2">
    <source>
        <dbReference type="ARBA" id="ARBA00007365"/>
    </source>
</evidence>
<feature type="signal peptide" evidence="5">
    <location>
        <begin position="1"/>
        <end position="22"/>
    </location>
</feature>
<comment type="catalytic activity">
    <reaction evidence="5">
        <text>[protein]-peptidylproline (omega=180) = [protein]-peptidylproline (omega=0)</text>
        <dbReference type="Rhea" id="RHEA:16237"/>
        <dbReference type="Rhea" id="RHEA-COMP:10747"/>
        <dbReference type="Rhea" id="RHEA-COMP:10748"/>
        <dbReference type="ChEBI" id="CHEBI:83833"/>
        <dbReference type="ChEBI" id="CHEBI:83834"/>
        <dbReference type="EC" id="5.2.1.8"/>
    </reaction>
</comment>
<dbReference type="GO" id="GO:0006457">
    <property type="term" value="P:protein folding"/>
    <property type="evidence" value="ECO:0007669"/>
    <property type="project" value="InterPro"/>
</dbReference>
<dbReference type="PROSITE" id="PS50072">
    <property type="entry name" value="CSA_PPIASE_2"/>
    <property type="match status" value="1"/>
</dbReference>
<dbReference type="SUPFAM" id="SSF50891">
    <property type="entry name" value="Cyclophilin-like"/>
    <property type="match status" value="1"/>
</dbReference>
<keyword evidence="5" id="KW-0732">Signal</keyword>
<dbReference type="GO" id="GO:0003755">
    <property type="term" value="F:peptidyl-prolyl cis-trans isomerase activity"/>
    <property type="evidence" value="ECO:0007669"/>
    <property type="project" value="UniProtKB-UniRule"/>
</dbReference>
<dbReference type="PANTHER" id="PTHR45625">
    <property type="entry name" value="PEPTIDYL-PROLYL CIS-TRANS ISOMERASE-RELATED"/>
    <property type="match status" value="1"/>
</dbReference>
<dbReference type="CDD" id="cd00317">
    <property type="entry name" value="cyclophilin"/>
    <property type="match status" value="1"/>
</dbReference>
<evidence type="ECO:0000313" key="7">
    <source>
        <dbReference type="Proteomes" id="UP000239239"/>
    </source>
</evidence>
<evidence type="ECO:0000313" key="6">
    <source>
        <dbReference type="EMBL" id="PPK29960.1"/>
    </source>
</evidence>
<keyword evidence="3 5" id="KW-0697">Rotamase</keyword>
<evidence type="ECO:0000256" key="1">
    <source>
        <dbReference type="ARBA" id="ARBA00002388"/>
    </source>
</evidence>
<comment type="caution">
    <text evidence="6">The sequence shown here is derived from an EMBL/GenBank/DDBJ whole genome shotgun (WGS) entry which is preliminary data.</text>
</comment>
<dbReference type="EC" id="5.2.1.8" evidence="5"/>
<dbReference type="InterPro" id="IPR024936">
    <property type="entry name" value="Cyclophilin-type_PPIase"/>
</dbReference>
<dbReference type="OrthoDB" id="9807797at2"/>
<proteinExistence type="inferred from homology"/>
<protein>
    <recommendedName>
        <fullName evidence="5">Peptidyl-prolyl cis-trans isomerase</fullName>
        <shortName evidence="5">PPIase</shortName>
        <ecNumber evidence="5">5.2.1.8</ecNumber>
    </recommendedName>
</protein>